<evidence type="ECO:0000313" key="5">
    <source>
        <dbReference type="Proteomes" id="UP000014760"/>
    </source>
</evidence>
<dbReference type="STRING" id="283909.R7VD18"/>
<dbReference type="InterPro" id="IPR018376">
    <property type="entry name" value="Enoyl-CoA_hyd/isom_CS"/>
</dbReference>
<dbReference type="PANTHER" id="PTHR11941">
    <property type="entry name" value="ENOYL-COA HYDRATASE-RELATED"/>
    <property type="match status" value="1"/>
</dbReference>
<dbReference type="PROSITE" id="PS00166">
    <property type="entry name" value="ENOYL_COA_HYDRATASE"/>
    <property type="match status" value="1"/>
</dbReference>
<dbReference type="AlphaFoldDB" id="R7VD18"/>
<keyword evidence="5" id="KW-1185">Reference proteome</keyword>
<dbReference type="OMA" id="MFYWRLE"/>
<accession>R7VD18</accession>
<name>R7VD18_CAPTE</name>
<dbReference type="HOGENOM" id="CLU_2298631_0_0_1"/>
<protein>
    <recommendedName>
        <fullName evidence="6">Enoyl-CoA hydratase</fullName>
    </recommendedName>
</protein>
<proteinExistence type="inferred from homology"/>
<sequence>GVDLKERVTMKPEEVGPFVASLRAMSAELADLPMPTIAALDGAALGGGLELAMCCDILIAANNAKLGLTETKLAIIPGAGGTQRLTRVLGPALAKELIFTG</sequence>
<dbReference type="EMBL" id="KB293098">
    <property type="protein sequence ID" value="ELU16544.1"/>
    <property type="molecule type" value="Genomic_DNA"/>
</dbReference>
<reference evidence="3 5" key="2">
    <citation type="journal article" date="2013" name="Nature">
        <title>Insights into bilaterian evolution from three spiralian genomes.</title>
        <authorList>
            <person name="Simakov O."/>
            <person name="Marletaz F."/>
            <person name="Cho S.J."/>
            <person name="Edsinger-Gonzales E."/>
            <person name="Havlak P."/>
            <person name="Hellsten U."/>
            <person name="Kuo D.H."/>
            <person name="Larsson T."/>
            <person name="Lv J."/>
            <person name="Arendt D."/>
            <person name="Savage R."/>
            <person name="Osoegawa K."/>
            <person name="de Jong P."/>
            <person name="Grimwood J."/>
            <person name="Chapman J.A."/>
            <person name="Shapiro H."/>
            <person name="Aerts A."/>
            <person name="Otillar R.P."/>
            <person name="Terry A.Y."/>
            <person name="Boore J.L."/>
            <person name="Grigoriev I.V."/>
            <person name="Lindberg D.R."/>
            <person name="Seaver E.C."/>
            <person name="Weisblat D.A."/>
            <person name="Putnam N.H."/>
            <person name="Rokhsar D.S."/>
        </authorList>
    </citation>
    <scope>NUCLEOTIDE SEQUENCE</scope>
    <source>
        <strain evidence="3 5">I ESC-2004</strain>
    </source>
</reference>
<dbReference type="CDD" id="cd06558">
    <property type="entry name" value="crotonase-like"/>
    <property type="match status" value="1"/>
</dbReference>
<organism evidence="3">
    <name type="scientific">Capitella teleta</name>
    <name type="common">Polychaete worm</name>
    <dbReference type="NCBI Taxonomy" id="283909"/>
    <lineage>
        <taxon>Eukaryota</taxon>
        <taxon>Metazoa</taxon>
        <taxon>Spiralia</taxon>
        <taxon>Lophotrochozoa</taxon>
        <taxon>Annelida</taxon>
        <taxon>Polychaeta</taxon>
        <taxon>Sedentaria</taxon>
        <taxon>Scolecida</taxon>
        <taxon>Capitellidae</taxon>
        <taxon>Capitella</taxon>
    </lineage>
</organism>
<evidence type="ECO:0000256" key="1">
    <source>
        <dbReference type="ARBA" id="ARBA00005254"/>
    </source>
</evidence>
<dbReference type="GO" id="GO:0005739">
    <property type="term" value="C:mitochondrion"/>
    <property type="evidence" value="ECO:0007669"/>
    <property type="project" value="TreeGrafter"/>
</dbReference>
<evidence type="ECO:0000313" key="4">
    <source>
        <dbReference type="EnsemblMetazoa" id="CapteP48393"/>
    </source>
</evidence>
<dbReference type="GO" id="GO:0003824">
    <property type="term" value="F:catalytic activity"/>
    <property type="evidence" value="ECO:0007669"/>
    <property type="project" value="InterPro"/>
</dbReference>
<feature type="non-terminal residue" evidence="3">
    <location>
        <position position="1"/>
    </location>
</feature>
<dbReference type="SUPFAM" id="SSF52096">
    <property type="entry name" value="ClpP/crotonase"/>
    <property type="match status" value="1"/>
</dbReference>
<reference evidence="4" key="3">
    <citation type="submission" date="2015-06" db="UniProtKB">
        <authorList>
            <consortium name="EnsemblMetazoa"/>
        </authorList>
    </citation>
    <scope>IDENTIFICATION</scope>
</reference>
<comment type="similarity">
    <text evidence="1 2">Belongs to the enoyl-CoA hydratase/isomerase family.</text>
</comment>
<dbReference type="GO" id="GO:0006635">
    <property type="term" value="P:fatty acid beta-oxidation"/>
    <property type="evidence" value="ECO:0007669"/>
    <property type="project" value="TreeGrafter"/>
</dbReference>
<reference evidence="5" key="1">
    <citation type="submission" date="2012-12" db="EMBL/GenBank/DDBJ databases">
        <authorList>
            <person name="Hellsten U."/>
            <person name="Grimwood J."/>
            <person name="Chapman J.A."/>
            <person name="Shapiro H."/>
            <person name="Aerts A."/>
            <person name="Otillar R.P."/>
            <person name="Terry A.Y."/>
            <person name="Boore J.L."/>
            <person name="Simakov O."/>
            <person name="Marletaz F."/>
            <person name="Cho S.-J."/>
            <person name="Edsinger-Gonzales E."/>
            <person name="Havlak P."/>
            <person name="Kuo D.-H."/>
            <person name="Larsson T."/>
            <person name="Lv J."/>
            <person name="Arendt D."/>
            <person name="Savage R."/>
            <person name="Osoegawa K."/>
            <person name="de Jong P."/>
            <person name="Lindberg D.R."/>
            <person name="Seaver E.C."/>
            <person name="Weisblat D.A."/>
            <person name="Putnam N.H."/>
            <person name="Grigoriev I.V."/>
            <person name="Rokhsar D.S."/>
        </authorList>
    </citation>
    <scope>NUCLEOTIDE SEQUENCE</scope>
    <source>
        <strain evidence="5">I ESC-2004</strain>
    </source>
</reference>
<dbReference type="EnsemblMetazoa" id="CapteT48393">
    <property type="protein sequence ID" value="CapteP48393"/>
    <property type="gene ID" value="CapteG48393"/>
</dbReference>
<dbReference type="PANTHER" id="PTHR11941:SF171">
    <property type="entry name" value="SD19268P"/>
    <property type="match status" value="1"/>
</dbReference>
<dbReference type="EMBL" id="AMQN01017420">
    <property type="status" value="NOT_ANNOTATED_CDS"/>
    <property type="molecule type" value="Genomic_DNA"/>
</dbReference>
<dbReference type="Pfam" id="PF00378">
    <property type="entry name" value="ECH_1"/>
    <property type="match status" value="1"/>
</dbReference>
<dbReference type="Gene3D" id="3.90.226.10">
    <property type="entry name" value="2-enoyl-CoA Hydratase, Chain A, domain 1"/>
    <property type="match status" value="1"/>
</dbReference>
<evidence type="ECO:0000313" key="3">
    <source>
        <dbReference type="EMBL" id="ELU16544.1"/>
    </source>
</evidence>
<dbReference type="InterPro" id="IPR001753">
    <property type="entry name" value="Enoyl-CoA_hydra/iso"/>
</dbReference>
<dbReference type="Proteomes" id="UP000014760">
    <property type="component" value="Unassembled WGS sequence"/>
</dbReference>
<feature type="non-terminal residue" evidence="3">
    <location>
        <position position="101"/>
    </location>
</feature>
<evidence type="ECO:0000256" key="2">
    <source>
        <dbReference type="RuleBase" id="RU003707"/>
    </source>
</evidence>
<dbReference type="OrthoDB" id="410701at2759"/>
<dbReference type="InterPro" id="IPR029045">
    <property type="entry name" value="ClpP/crotonase-like_dom_sf"/>
</dbReference>
<gene>
    <name evidence="3" type="ORF">CAPTEDRAFT_48393</name>
</gene>
<evidence type="ECO:0008006" key="6">
    <source>
        <dbReference type="Google" id="ProtNLM"/>
    </source>
</evidence>